<feature type="region of interest" description="Disordered" evidence="7">
    <location>
        <begin position="146"/>
        <end position="175"/>
    </location>
</feature>
<feature type="region of interest" description="Domain I" evidence="6">
    <location>
        <begin position="1"/>
        <end position="64"/>
    </location>
</feature>
<evidence type="ECO:0000256" key="6">
    <source>
        <dbReference type="HAMAP-Rule" id="MF_00031"/>
    </source>
</evidence>
<dbReference type="Pfam" id="PF07499">
    <property type="entry name" value="RuvA_C"/>
    <property type="match status" value="1"/>
</dbReference>
<dbReference type="InterPro" id="IPR012340">
    <property type="entry name" value="NA-bd_OB-fold"/>
</dbReference>
<organism evidence="10 11">
    <name type="scientific">Marivivens donghaensis</name>
    <dbReference type="NCBI Taxonomy" id="1699413"/>
    <lineage>
        <taxon>Bacteria</taxon>
        <taxon>Pseudomonadati</taxon>
        <taxon>Pseudomonadota</taxon>
        <taxon>Alphaproteobacteria</taxon>
        <taxon>Rhodobacterales</taxon>
        <taxon>Paracoccaceae</taxon>
        <taxon>Marivivens group</taxon>
        <taxon>Marivivens</taxon>
    </lineage>
</organism>
<keyword evidence="5 6" id="KW-0234">DNA repair</keyword>
<dbReference type="SUPFAM" id="SSF46929">
    <property type="entry name" value="DNA helicase RuvA subunit, C-terminal domain"/>
    <property type="match status" value="1"/>
</dbReference>
<evidence type="ECO:0000256" key="3">
    <source>
        <dbReference type="ARBA" id="ARBA00023125"/>
    </source>
</evidence>
<dbReference type="HAMAP" id="MF_00031">
    <property type="entry name" value="DNA_HJ_migration_RuvA"/>
    <property type="match status" value="1"/>
</dbReference>
<dbReference type="CDD" id="cd14332">
    <property type="entry name" value="UBA_RuvA_C"/>
    <property type="match status" value="1"/>
</dbReference>
<name>A0ABX0VVS4_9RHOB</name>
<dbReference type="InterPro" id="IPR036267">
    <property type="entry name" value="RuvA_C_sf"/>
</dbReference>
<dbReference type="InterPro" id="IPR000085">
    <property type="entry name" value="RuvA"/>
</dbReference>
<evidence type="ECO:0000256" key="2">
    <source>
        <dbReference type="ARBA" id="ARBA00022763"/>
    </source>
</evidence>
<dbReference type="RefSeq" id="WP_167637584.1">
    <property type="nucleotide sequence ID" value="NZ_JAATOP010000004.1"/>
</dbReference>
<protein>
    <recommendedName>
        <fullName evidence="6">Holliday junction branch migration complex subunit RuvA</fullName>
    </recommendedName>
</protein>
<keyword evidence="4 6" id="KW-0233">DNA recombination</keyword>
<dbReference type="Gene3D" id="1.10.8.10">
    <property type="entry name" value="DNA helicase RuvA subunit, C-terminal domain"/>
    <property type="match status" value="1"/>
</dbReference>
<dbReference type="SUPFAM" id="SSF50249">
    <property type="entry name" value="Nucleic acid-binding proteins"/>
    <property type="match status" value="1"/>
</dbReference>
<comment type="subcellular location">
    <subcellularLocation>
        <location evidence="6">Cytoplasm</location>
    </subcellularLocation>
</comment>
<feature type="domain" description="Holliday junction DNA helicase RuvA C-terminal" evidence="9">
    <location>
        <begin position="170"/>
        <end position="216"/>
    </location>
</feature>
<gene>
    <name evidence="6 10" type="primary">ruvA</name>
    <name evidence="10" type="ORF">HCZ30_07070</name>
</gene>
<keyword evidence="1 6" id="KW-0963">Cytoplasm</keyword>
<accession>A0ABX0VVS4</accession>
<keyword evidence="2 6" id="KW-0227">DNA damage</keyword>
<dbReference type="NCBIfam" id="TIGR00084">
    <property type="entry name" value="ruvA"/>
    <property type="match status" value="1"/>
</dbReference>
<evidence type="ECO:0000313" key="11">
    <source>
        <dbReference type="Proteomes" id="UP000709466"/>
    </source>
</evidence>
<dbReference type="Pfam" id="PF14520">
    <property type="entry name" value="HHH_5"/>
    <property type="match status" value="1"/>
</dbReference>
<evidence type="ECO:0000256" key="1">
    <source>
        <dbReference type="ARBA" id="ARBA00022490"/>
    </source>
</evidence>
<proteinExistence type="inferred from homology"/>
<sequence>MIGKISGIVDYKGLDHVLIDVRGVGYVVYCSDRVMAALPPIGEATALYTDMLVREDLLQLFGFTTLVEKEWHRLLTGVQGIGPKASLAILGTLGPEGVSRAIALGDWSAIAKAKGVGPKTAQRVTMELKNKAPTVMAMTGAEATVNDNVIEPDTPAKPRKRAAPPKQSAAQPEALSALANLGYQPSEAAGAVAQALADDPDLDTGALIKTALKLLAPKG</sequence>
<evidence type="ECO:0000256" key="7">
    <source>
        <dbReference type="SAM" id="MobiDB-lite"/>
    </source>
</evidence>
<feature type="region of interest" description="Domain III" evidence="6">
    <location>
        <begin position="168"/>
        <end position="219"/>
    </location>
</feature>
<comment type="subunit">
    <text evidence="6">Homotetramer. Forms an RuvA(8)-RuvB(12)-Holliday junction (HJ) complex. HJ DNA is sandwiched between 2 RuvA tetramers; dsDNA enters through RuvA and exits via RuvB. An RuvB hexamer assembles on each DNA strand where it exits the tetramer. Each RuvB hexamer is contacted by two RuvA subunits (via domain III) on 2 adjacent RuvB subunits; this complex drives branch migration. In the full resolvosome a probable DNA-RuvA(4)-RuvB(12)-RuvC(2) complex forms which resolves the HJ.</text>
</comment>
<keyword evidence="11" id="KW-1185">Reference proteome</keyword>
<reference evidence="10 11" key="1">
    <citation type="submission" date="2020-03" db="EMBL/GenBank/DDBJ databases">
        <title>Bacterial isolates of synthetic phycosphere.</title>
        <authorList>
            <person name="Fu H."/>
            <person name="Moran M.A."/>
        </authorList>
    </citation>
    <scope>NUCLEOTIDE SEQUENCE [LARGE SCALE GENOMIC DNA]</scope>
    <source>
        <strain evidence="10 11">HF1</strain>
    </source>
</reference>
<dbReference type="InterPro" id="IPR010994">
    <property type="entry name" value="RuvA_2-like"/>
</dbReference>
<feature type="domain" description="DNA helicase Holliday junction RuvA type" evidence="8">
    <location>
        <begin position="1"/>
        <end position="62"/>
    </location>
</feature>
<comment type="similarity">
    <text evidence="6">Belongs to the RuvA family.</text>
</comment>
<dbReference type="Gene3D" id="2.40.50.140">
    <property type="entry name" value="Nucleic acid-binding proteins"/>
    <property type="match status" value="1"/>
</dbReference>
<evidence type="ECO:0000313" key="10">
    <source>
        <dbReference type="EMBL" id="NIY72194.1"/>
    </source>
</evidence>
<comment type="domain">
    <text evidence="6">Has three domains with a flexible linker between the domains II and III and assumes an 'L' shape. Domain III is highly mobile and contacts RuvB.</text>
</comment>
<dbReference type="InterPro" id="IPR013849">
    <property type="entry name" value="DNA_helicase_Holl-junc_RuvA_I"/>
</dbReference>
<dbReference type="EMBL" id="JAATOP010000004">
    <property type="protein sequence ID" value="NIY72194.1"/>
    <property type="molecule type" value="Genomic_DNA"/>
</dbReference>
<evidence type="ECO:0000259" key="9">
    <source>
        <dbReference type="Pfam" id="PF07499"/>
    </source>
</evidence>
<keyword evidence="3 6" id="KW-0238">DNA-binding</keyword>
<evidence type="ECO:0000259" key="8">
    <source>
        <dbReference type="Pfam" id="PF01330"/>
    </source>
</evidence>
<comment type="function">
    <text evidence="6">The RuvA-RuvB-RuvC complex processes Holliday junction (HJ) DNA during genetic recombination and DNA repair, while the RuvA-RuvB complex plays an important role in the rescue of blocked DNA replication forks via replication fork reversal (RFR). RuvA specifically binds to HJ cruciform DNA, conferring on it an open structure. The RuvB hexamer acts as an ATP-dependent pump, pulling dsDNA into and through the RuvAB complex. HJ branch migration allows RuvC to scan DNA until it finds its consensus sequence, where it cleaves and resolves the cruciform DNA.</text>
</comment>
<evidence type="ECO:0000256" key="5">
    <source>
        <dbReference type="ARBA" id="ARBA00023204"/>
    </source>
</evidence>
<dbReference type="InterPro" id="IPR011114">
    <property type="entry name" value="RuvA_C"/>
</dbReference>
<dbReference type="Proteomes" id="UP000709466">
    <property type="component" value="Unassembled WGS sequence"/>
</dbReference>
<comment type="caution">
    <text evidence="6">Lacks conserved residue(s) required for the propagation of feature annotation.</text>
</comment>
<comment type="caution">
    <text evidence="10">The sequence shown here is derived from an EMBL/GenBank/DDBJ whole genome shotgun (WGS) entry which is preliminary data.</text>
</comment>
<dbReference type="Gene3D" id="1.10.150.20">
    <property type="entry name" value="5' to 3' exonuclease, C-terminal subdomain"/>
    <property type="match status" value="1"/>
</dbReference>
<dbReference type="SUPFAM" id="SSF47781">
    <property type="entry name" value="RuvA domain 2-like"/>
    <property type="match status" value="1"/>
</dbReference>
<evidence type="ECO:0000256" key="4">
    <source>
        <dbReference type="ARBA" id="ARBA00023172"/>
    </source>
</evidence>
<dbReference type="Pfam" id="PF01330">
    <property type="entry name" value="RuvA_N"/>
    <property type="match status" value="1"/>
</dbReference>